<evidence type="ECO:0000313" key="1">
    <source>
        <dbReference type="EMBL" id="CCA22926.1"/>
    </source>
</evidence>
<dbReference type="HOGENOM" id="CLU_105640_0_0_1"/>
<gene>
    <name evidence="1" type="primary">AlNc14C173G8056</name>
    <name evidence="1" type="ORF">ALNC14_090690</name>
</gene>
<protein>
    <submittedName>
        <fullName evidence="1">AlNc14C173G8056 protein</fullName>
    </submittedName>
</protein>
<proteinExistence type="predicted"/>
<name>F0WNN5_9STRA</name>
<dbReference type="EMBL" id="FR824218">
    <property type="protein sequence ID" value="CCA22926.1"/>
    <property type="molecule type" value="Genomic_DNA"/>
</dbReference>
<sequence length="155" mass="17100">MFDYHMKHMEQSSRHFFRPVESTCHRVPLEEVLLSTGHVSKHPIDSTLQFTDYWDGIMEDPSSSAGPLSHPCALTQAGLIHSITKTLSSTDDPFLSSPLTQKEMEGAIKRMRGRSLPGMDGLTAAFYQLDPGIFGVSANCLRRSTSPGLFVSLST</sequence>
<accession>F0WNN5</accession>
<dbReference type="AlphaFoldDB" id="F0WNN5"/>
<reference evidence="1" key="2">
    <citation type="submission" date="2011-02" db="EMBL/GenBank/DDBJ databases">
        <authorList>
            <person name="MacLean D."/>
        </authorList>
    </citation>
    <scope>NUCLEOTIDE SEQUENCE</scope>
</reference>
<organism evidence="1">
    <name type="scientific">Albugo laibachii Nc14</name>
    <dbReference type="NCBI Taxonomy" id="890382"/>
    <lineage>
        <taxon>Eukaryota</taxon>
        <taxon>Sar</taxon>
        <taxon>Stramenopiles</taxon>
        <taxon>Oomycota</taxon>
        <taxon>Peronosporomycetes</taxon>
        <taxon>Albuginales</taxon>
        <taxon>Albuginaceae</taxon>
        <taxon>Albugo</taxon>
    </lineage>
</organism>
<reference evidence="1" key="1">
    <citation type="journal article" date="2011" name="PLoS Biol.">
        <title>Gene gain and loss during evolution of obligate parasitism in the white rust pathogen of Arabidopsis thaliana.</title>
        <authorList>
            <person name="Kemen E."/>
            <person name="Gardiner A."/>
            <person name="Schultz-Larsen T."/>
            <person name="Kemen A.C."/>
            <person name="Balmuth A.L."/>
            <person name="Robert-Seilaniantz A."/>
            <person name="Bailey K."/>
            <person name="Holub E."/>
            <person name="Studholme D.J."/>
            <person name="Maclean D."/>
            <person name="Jones J.D."/>
        </authorList>
    </citation>
    <scope>NUCLEOTIDE SEQUENCE</scope>
</reference>